<gene>
    <name evidence="1" type="ORF">B9G39_29585</name>
</gene>
<evidence type="ECO:0000313" key="1">
    <source>
        <dbReference type="EMBL" id="RDH41262.1"/>
    </source>
</evidence>
<dbReference type="InterPro" id="IPR036770">
    <property type="entry name" value="Ankyrin_rpt-contain_sf"/>
</dbReference>
<dbReference type="AlphaFoldDB" id="A0A4P9VI13"/>
<organism evidence="1 2">
    <name type="scientific">Zooshikella ganghwensis</name>
    <dbReference type="NCBI Taxonomy" id="202772"/>
    <lineage>
        <taxon>Bacteria</taxon>
        <taxon>Pseudomonadati</taxon>
        <taxon>Pseudomonadota</taxon>
        <taxon>Gammaproteobacteria</taxon>
        <taxon>Oceanospirillales</taxon>
        <taxon>Zooshikellaceae</taxon>
        <taxon>Zooshikella</taxon>
    </lineage>
</organism>
<evidence type="ECO:0000313" key="2">
    <source>
        <dbReference type="Proteomes" id="UP000257039"/>
    </source>
</evidence>
<name>A0A4P9VI13_9GAMM</name>
<sequence length="117" mass="12908">MSGHVDKEYGFDRLFEAVVYFPEKVHAIVKEDPDIVFCENYAGETVLQFFSMEGRDDIVGLLLDMGARADEWAVYFACGPAHVSTVAILLAAGAEPDCEACSRELTAWGVPRKSESK</sequence>
<dbReference type="SUPFAM" id="SSF48403">
    <property type="entry name" value="Ankyrin repeat"/>
    <property type="match status" value="1"/>
</dbReference>
<proteinExistence type="predicted"/>
<dbReference type="EMBL" id="NDXW01000011">
    <property type="protein sequence ID" value="RDH41262.1"/>
    <property type="molecule type" value="Genomic_DNA"/>
</dbReference>
<keyword evidence="2" id="KW-1185">Reference proteome</keyword>
<comment type="caution">
    <text evidence="1">The sequence shown here is derived from an EMBL/GenBank/DDBJ whole genome shotgun (WGS) entry which is preliminary data.</text>
</comment>
<dbReference type="Gene3D" id="1.25.40.20">
    <property type="entry name" value="Ankyrin repeat-containing domain"/>
    <property type="match status" value="1"/>
</dbReference>
<dbReference type="Proteomes" id="UP000257039">
    <property type="component" value="Unassembled WGS sequence"/>
</dbReference>
<dbReference type="RefSeq" id="WP_094790023.1">
    <property type="nucleotide sequence ID" value="NZ_NDXW01000011.1"/>
</dbReference>
<accession>A0A4P9VI13</accession>
<protein>
    <submittedName>
        <fullName evidence="1">Ankyrin repeat domain-containing protein</fullName>
    </submittedName>
</protein>
<reference evidence="1 2" key="1">
    <citation type="submission" date="2017-04" db="EMBL/GenBank/DDBJ databases">
        <title>Draft genome sequence of Zooshikella ganghwensis VG4 isolated from Red Sea sediments.</title>
        <authorList>
            <person name="Rehman Z."/>
            <person name="Alam I."/>
            <person name="Kamau A."/>
            <person name="Bajic V."/>
            <person name="Leiknes T."/>
        </authorList>
    </citation>
    <scope>NUCLEOTIDE SEQUENCE [LARGE SCALE GENOMIC DNA]</scope>
    <source>
        <strain evidence="1 2">VG4</strain>
    </source>
</reference>